<name>A0A061D7R4_BABBI</name>
<evidence type="ECO:0000313" key="2">
    <source>
        <dbReference type="EMBL" id="CDR96032.1"/>
    </source>
</evidence>
<gene>
    <name evidence="2" type="ORF">BBBOND_0211740</name>
</gene>
<organism evidence="2 3">
    <name type="scientific">Babesia bigemina</name>
    <dbReference type="NCBI Taxonomy" id="5866"/>
    <lineage>
        <taxon>Eukaryota</taxon>
        <taxon>Sar</taxon>
        <taxon>Alveolata</taxon>
        <taxon>Apicomplexa</taxon>
        <taxon>Aconoidasida</taxon>
        <taxon>Piroplasmida</taxon>
        <taxon>Babesiidae</taxon>
        <taxon>Babesia</taxon>
    </lineage>
</organism>
<accession>A0A061D7R4</accession>
<dbReference type="RefSeq" id="XP_012768218.1">
    <property type="nucleotide sequence ID" value="XM_012912764.1"/>
</dbReference>
<sequence length="124" mass="13845">MVVSKSTTGCICNYIKGIGCSTSKCECCRWCCDKCNTSGPRKCETCGKSTGTDDNTDGKKCTNLLKCRCKTCTPRSGIVIFFGIIMVLLVIGIIMYFLAWTSIPDFETFRNYWKNGMPSTHFKK</sequence>
<dbReference type="Proteomes" id="UP000033188">
    <property type="component" value="Chromosome 2"/>
</dbReference>
<dbReference type="EMBL" id="LK391708">
    <property type="protein sequence ID" value="CDR96032.1"/>
    <property type="molecule type" value="Genomic_DNA"/>
</dbReference>
<feature type="transmembrane region" description="Helical" evidence="1">
    <location>
        <begin position="78"/>
        <end position="99"/>
    </location>
</feature>
<dbReference type="GeneID" id="24564573"/>
<keyword evidence="3" id="KW-1185">Reference proteome</keyword>
<dbReference type="KEGG" id="bbig:BBBOND_0211740"/>
<protein>
    <submittedName>
        <fullName evidence="2">Uncharacterized protein</fullName>
    </submittedName>
</protein>
<keyword evidence="1" id="KW-0812">Transmembrane</keyword>
<evidence type="ECO:0000256" key="1">
    <source>
        <dbReference type="SAM" id="Phobius"/>
    </source>
</evidence>
<dbReference type="AlphaFoldDB" id="A0A061D7R4"/>
<reference evidence="3" key="1">
    <citation type="submission" date="2014-06" db="EMBL/GenBank/DDBJ databases">
        <authorList>
            <person name="Aslett M."/>
            <person name="De Silva N."/>
        </authorList>
    </citation>
    <scope>NUCLEOTIDE SEQUENCE [LARGE SCALE GENOMIC DNA]</scope>
    <source>
        <strain evidence="3">Bond</strain>
    </source>
</reference>
<keyword evidence="1" id="KW-0472">Membrane</keyword>
<dbReference type="VEuPathDB" id="PiroplasmaDB:BBBOND_0211740"/>
<proteinExistence type="predicted"/>
<keyword evidence="1" id="KW-1133">Transmembrane helix</keyword>
<evidence type="ECO:0000313" key="3">
    <source>
        <dbReference type="Proteomes" id="UP000033188"/>
    </source>
</evidence>